<dbReference type="EC" id="2.4.-.-" evidence="3"/>
<keyword evidence="4" id="KW-1185">Reference proteome</keyword>
<dbReference type="Pfam" id="PF00535">
    <property type="entry name" value="Glycos_transf_2"/>
    <property type="match status" value="1"/>
</dbReference>
<keyword evidence="3" id="KW-0808">Transferase</keyword>
<evidence type="ECO:0000256" key="1">
    <source>
        <dbReference type="ARBA" id="ARBA00038494"/>
    </source>
</evidence>
<comment type="similarity">
    <text evidence="1">Belongs to the glycosyltransferase 2 family. WaaE/KdtX subfamily.</text>
</comment>
<feature type="domain" description="Glycosyltransferase 2-like" evidence="2">
    <location>
        <begin position="7"/>
        <end position="158"/>
    </location>
</feature>
<dbReference type="InterPro" id="IPR029044">
    <property type="entry name" value="Nucleotide-diphossugar_trans"/>
</dbReference>
<comment type="caution">
    <text evidence="3">The sequence shown here is derived from an EMBL/GenBank/DDBJ whole genome shotgun (WGS) entry which is preliminary data.</text>
</comment>
<sequence length="291" mass="32574">MDKLPISVTICTYNEEQDIGDCLRKVFANHPAEVIVVDGGSTDRTVEIATAAGARVIQPGVKGLSSQRQAGIDAATQPFVAIIDGDDHVEPDFLSTLLKEMQDYGYDALLGREVAYEPKTYWEKAMGSTNYGITFTEKPVDTNMVGRPSLYRAEAIKHCGFDSFFNGVGDEDTDLSIRMEIAGFRQGIGTGLTHRQQTPSFGGIVKKFVKYGRGDARIVYKYPFKAKNLIYHLAIRYPFVRGGKAIARGDWKYWPFYAMYGWIRFFTMLPELVKLLFARPNHGPYPAKVRG</sequence>
<dbReference type="PANTHER" id="PTHR43630">
    <property type="entry name" value="POLY-BETA-1,6-N-ACETYL-D-GLUCOSAMINE SYNTHASE"/>
    <property type="match status" value="1"/>
</dbReference>
<evidence type="ECO:0000313" key="4">
    <source>
        <dbReference type="Proteomes" id="UP001238603"/>
    </source>
</evidence>
<evidence type="ECO:0000259" key="2">
    <source>
        <dbReference type="Pfam" id="PF00535"/>
    </source>
</evidence>
<dbReference type="PANTHER" id="PTHR43630:SF2">
    <property type="entry name" value="GLYCOSYLTRANSFERASE"/>
    <property type="match status" value="1"/>
</dbReference>
<protein>
    <submittedName>
        <fullName evidence="3">Glycosyltransferase</fullName>
        <ecNumber evidence="3">2.4.-.-</ecNumber>
    </submittedName>
</protein>
<dbReference type="SUPFAM" id="SSF53448">
    <property type="entry name" value="Nucleotide-diphospho-sugar transferases"/>
    <property type="match status" value="1"/>
</dbReference>
<dbReference type="Gene3D" id="3.90.550.10">
    <property type="entry name" value="Spore Coat Polysaccharide Biosynthesis Protein SpsA, Chain A"/>
    <property type="match status" value="1"/>
</dbReference>
<dbReference type="GO" id="GO:0016757">
    <property type="term" value="F:glycosyltransferase activity"/>
    <property type="evidence" value="ECO:0007669"/>
    <property type="project" value="UniProtKB-KW"/>
</dbReference>
<evidence type="ECO:0000313" key="3">
    <source>
        <dbReference type="EMBL" id="MDL5033266.1"/>
    </source>
</evidence>
<dbReference type="EMBL" id="JASVDS010000004">
    <property type="protein sequence ID" value="MDL5033266.1"/>
    <property type="molecule type" value="Genomic_DNA"/>
</dbReference>
<dbReference type="RefSeq" id="WP_285983355.1">
    <property type="nucleotide sequence ID" value="NZ_JASVDS010000004.1"/>
</dbReference>
<organism evidence="3 4">
    <name type="scientific">Roseateles subflavus</name>
    <dbReference type="NCBI Taxonomy" id="3053353"/>
    <lineage>
        <taxon>Bacteria</taxon>
        <taxon>Pseudomonadati</taxon>
        <taxon>Pseudomonadota</taxon>
        <taxon>Betaproteobacteria</taxon>
        <taxon>Burkholderiales</taxon>
        <taxon>Sphaerotilaceae</taxon>
        <taxon>Roseateles</taxon>
    </lineage>
</organism>
<accession>A0ABT7LP38</accession>
<dbReference type="Proteomes" id="UP001238603">
    <property type="component" value="Unassembled WGS sequence"/>
</dbReference>
<keyword evidence="3" id="KW-0328">Glycosyltransferase</keyword>
<reference evidence="3 4" key="1">
    <citation type="submission" date="2023-06" db="EMBL/GenBank/DDBJ databases">
        <title>Pelomonas sp. APW6 16S ribosomal RNA gene genome sequencing and assembly.</title>
        <authorList>
            <person name="Woo H."/>
        </authorList>
    </citation>
    <scope>NUCLEOTIDE SEQUENCE [LARGE SCALE GENOMIC DNA]</scope>
    <source>
        <strain evidence="3 4">APW6</strain>
    </source>
</reference>
<proteinExistence type="inferred from homology"/>
<dbReference type="InterPro" id="IPR001173">
    <property type="entry name" value="Glyco_trans_2-like"/>
</dbReference>
<name>A0ABT7LP38_9BURK</name>
<gene>
    <name evidence="3" type="ORF">QRD43_15225</name>
</gene>